<sequence>MLISLHEDQFNVKKLKVMDGNKAFIISMEKDQIPVSFDWISRELDLKFEMASEDQLFSSEKEDSGLYKGNDKMGKKCREEWASVRNRKEVRKMPHSLQRSDILGGTKVKGKQPYVKISKKRPTFGLYREGKLDLEKKKICHVRGVGGASSTSPSESDSEEGQLMGVGEGRGECSRWRQIPKESLSKRQYGLGKGASDNGLQRCVEAQSMTSEDRDGPYGHTPRDWGDNSSSKGFEVGAPKKMLVRHKDHSLVSISDQEGRGIILPLNGPITFPFQNSEGGQIRAEDLESVPLTVELGNEGKRGNQKANQHSDKDQWSLQKELGKVIEKGFSLGYSFNQDFANTVEERSWSLSVEIAKVIEVGMALGVDFNGKEDSIEKEIAQREMEDESRLAENNVAGERQKKTGKESSYQVKVGEGRQKKVYKSKAGGEAVVSDVSSSSNQESGSFKVRRGAVIEPIEKGKQKWVRVQKRKVRHQPQKGGKLDLEKGRSQKERERVSSEDNLSSDEIKDQVFIAVMEPLVLESPKSPLQPPTFGNLITVLSIDGGGIRGIIPATILTFLESELQKLDGEEARLADYFDVISGTSTGGLVTAMLTTPNDQNRPLFAAKDIKDFYLQNCPQIFPQDNTTTYLPFSKMFKSLAGPKYDGKYLHSLVKEKLGSVRLHQTLTNVVIPTFDIKKLQPIIFSTYDVKKNPSIDALLSDISVATSAAPTYLPAYNFETEDISTGKVRTFDLIDGGVAANNPTLVAIREVTKEITRGSADFFPIKPTDYGRFLVISLGTGSPKTEEKYDALKSGKWGLLGWLTSEGSNPLIDVFMQSSSDMIDFHVSTVFQALHSEENYLRIQDDTLSGNESSVDIATKENLDSLVRVGEKLLKKPVSKVNFETGVFEPCNRGTNEQALIKIAEVLSKEKRIRDMRSPHGKKPVAIGQIKSRNILLDSF</sequence>
<keyword evidence="11" id="KW-1185">Reference proteome</keyword>
<dbReference type="PANTHER" id="PTHR32176:SF109">
    <property type="entry name" value="PATATIN-LIKE PROTEIN 2"/>
    <property type="match status" value="1"/>
</dbReference>
<feature type="region of interest" description="Disordered" evidence="8">
    <location>
        <begin position="383"/>
        <end position="411"/>
    </location>
</feature>
<dbReference type="CDD" id="cd07214">
    <property type="entry name" value="Pat17_isozyme_like"/>
    <property type="match status" value="1"/>
</dbReference>
<feature type="region of interest" description="Disordered" evidence="8">
    <location>
        <begin position="208"/>
        <end position="234"/>
    </location>
</feature>
<feature type="region of interest" description="Disordered" evidence="8">
    <location>
        <begin position="466"/>
        <end position="504"/>
    </location>
</feature>
<feature type="compositionally biased region" description="Basic residues" evidence="8">
    <location>
        <begin position="466"/>
        <end position="477"/>
    </location>
</feature>
<dbReference type="Proteomes" id="UP001168877">
    <property type="component" value="Unassembled WGS sequence"/>
</dbReference>
<evidence type="ECO:0000259" key="9">
    <source>
        <dbReference type="PROSITE" id="PS51635"/>
    </source>
</evidence>
<feature type="domain" description="PNPLA" evidence="9">
    <location>
        <begin position="541"/>
        <end position="749"/>
    </location>
</feature>
<comment type="caution">
    <text evidence="10">The sequence shown here is derived from an EMBL/GenBank/DDBJ whole genome shotgun (WGS) entry which is preliminary data.</text>
</comment>
<feature type="short sequence motif" description="GXSXG" evidence="6">
    <location>
        <begin position="583"/>
        <end position="587"/>
    </location>
</feature>
<feature type="compositionally biased region" description="Basic and acidic residues" evidence="8">
    <location>
        <begin position="481"/>
        <end position="499"/>
    </location>
</feature>
<evidence type="ECO:0000256" key="3">
    <source>
        <dbReference type="ARBA" id="ARBA00022821"/>
    </source>
</evidence>
<keyword evidence="5 6" id="KW-0443">Lipid metabolism</keyword>
<feature type="region of interest" description="Disordered" evidence="8">
    <location>
        <begin position="144"/>
        <end position="178"/>
    </location>
</feature>
<evidence type="ECO:0000313" key="10">
    <source>
        <dbReference type="EMBL" id="KAK0575451.1"/>
    </source>
</evidence>
<dbReference type="GO" id="GO:0004620">
    <property type="term" value="F:phospholipase activity"/>
    <property type="evidence" value="ECO:0007669"/>
    <property type="project" value="TreeGrafter"/>
</dbReference>
<dbReference type="PROSITE" id="PS51635">
    <property type="entry name" value="PNPLA"/>
    <property type="match status" value="1"/>
</dbReference>
<feature type="active site" description="Nucleophile" evidence="6">
    <location>
        <position position="585"/>
    </location>
</feature>
<dbReference type="EMBL" id="JAUESC010000386">
    <property type="protein sequence ID" value="KAK0575451.1"/>
    <property type="molecule type" value="Genomic_DNA"/>
</dbReference>
<keyword evidence="4 6" id="KW-0442">Lipid degradation</keyword>
<dbReference type="PANTHER" id="PTHR32176">
    <property type="entry name" value="XYLOSE ISOMERASE"/>
    <property type="match status" value="1"/>
</dbReference>
<feature type="short sequence motif" description="GXGXXG" evidence="6">
    <location>
        <begin position="545"/>
        <end position="550"/>
    </location>
</feature>
<evidence type="ECO:0000256" key="5">
    <source>
        <dbReference type="ARBA" id="ARBA00023098"/>
    </source>
</evidence>
<gene>
    <name evidence="10" type="ORF">LWI29_000779</name>
</gene>
<dbReference type="GO" id="GO:0047372">
    <property type="term" value="F:monoacylglycerol lipase activity"/>
    <property type="evidence" value="ECO:0007669"/>
    <property type="project" value="TreeGrafter"/>
</dbReference>
<dbReference type="EC" id="3.1.1.-" evidence="7"/>
<dbReference type="InterPro" id="IPR002641">
    <property type="entry name" value="PNPLA_dom"/>
</dbReference>
<dbReference type="Pfam" id="PF01734">
    <property type="entry name" value="Patatin"/>
    <property type="match status" value="1"/>
</dbReference>
<dbReference type="GO" id="GO:0006952">
    <property type="term" value="P:defense response"/>
    <property type="evidence" value="ECO:0007669"/>
    <property type="project" value="UniProtKB-KW"/>
</dbReference>
<dbReference type="Gene3D" id="3.40.1090.10">
    <property type="entry name" value="Cytosolic phospholipase A2 catalytic domain"/>
    <property type="match status" value="1"/>
</dbReference>
<evidence type="ECO:0000256" key="7">
    <source>
        <dbReference type="RuleBase" id="RU361262"/>
    </source>
</evidence>
<evidence type="ECO:0000256" key="6">
    <source>
        <dbReference type="PROSITE-ProRule" id="PRU01161"/>
    </source>
</evidence>
<evidence type="ECO:0000256" key="8">
    <source>
        <dbReference type="SAM" id="MobiDB-lite"/>
    </source>
</evidence>
<evidence type="ECO:0000256" key="2">
    <source>
        <dbReference type="ARBA" id="ARBA00022801"/>
    </source>
</evidence>
<accession>A0AA39RLC1</accession>
<protein>
    <recommendedName>
        <fullName evidence="7">Patatin</fullName>
        <ecNumber evidence="7">3.1.1.-</ecNumber>
    </recommendedName>
</protein>
<dbReference type="InterPro" id="IPR016035">
    <property type="entry name" value="Acyl_Trfase/lysoPLipase"/>
</dbReference>
<name>A0AA39RLC1_ACESA</name>
<dbReference type="GO" id="GO:0016042">
    <property type="term" value="P:lipid catabolic process"/>
    <property type="evidence" value="ECO:0007669"/>
    <property type="project" value="UniProtKB-UniRule"/>
</dbReference>
<feature type="compositionally biased region" description="Basic and acidic residues" evidence="8">
    <location>
        <begin position="211"/>
        <end position="226"/>
    </location>
</feature>
<dbReference type="AlphaFoldDB" id="A0AA39RLC1"/>
<dbReference type="SUPFAM" id="SSF52151">
    <property type="entry name" value="FabD/lysophospholipase-like"/>
    <property type="match status" value="1"/>
</dbReference>
<feature type="short sequence motif" description="DGA/G" evidence="6">
    <location>
        <begin position="736"/>
        <end position="738"/>
    </location>
</feature>
<keyword evidence="3" id="KW-0611">Plant defense</keyword>
<keyword evidence="2 6" id="KW-0378">Hydrolase</keyword>
<organism evidence="10 11">
    <name type="scientific">Acer saccharum</name>
    <name type="common">Sugar maple</name>
    <dbReference type="NCBI Taxonomy" id="4024"/>
    <lineage>
        <taxon>Eukaryota</taxon>
        <taxon>Viridiplantae</taxon>
        <taxon>Streptophyta</taxon>
        <taxon>Embryophyta</taxon>
        <taxon>Tracheophyta</taxon>
        <taxon>Spermatophyta</taxon>
        <taxon>Magnoliopsida</taxon>
        <taxon>eudicotyledons</taxon>
        <taxon>Gunneridae</taxon>
        <taxon>Pentapetalae</taxon>
        <taxon>rosids</taxon>
        <taxon>malvids</taxon>
        <taxon>Sapindales</taxon>
        <taxon>Sapindaceae</taxon>
        <taxon>Hippocastanoideae</taxon>
        <taxon>Acereae</taxon>
        <taxon>Acer</taxon>
    </lineage>
</organism>
<feature type="compositionally biased region" description="Basic and acidic residues" evidence="8">
    <location>
        <begin position="169"/>
        <end position="178"/>
    </location>
</feature>
<proteinExistence type="inferred from homology"/>
<dbReference type="FunFam" id="3.40.1090.10:FF:000005">
    <property type="entry name" value="Patatin"/>
    <property type="match status" value="1"/>
</dbReference>
<comment type="function">
    <text evidence="7">Lipolytic acyl hydrolase (LAH).</text>
</comment>
<comment type="similarity">
    <text evidence="1 7">Belongs to the patatin family.</text>
</comment>
<feature type="active site" description="Proton acceptor" evidence="6">
    <location>
        <position position="736"/>
    </location>
</feature>
<evidence type="ECO:0000313" key="11">
    <source>
        <dbReference type="Proteomes" id="UP001168877"/>
    </source>
</evidence>
<evidence type="ECO:0000256" key="4">
    <source>
        <dbReference type="ARBA" id="ARBA00022963"/>
    </source>
</evidence>
<comment type="domain">
    <text evidence="7">The nitrogen atoms of the two glycine residues in the GGXR motif define the oxyanion hole, and stabilize the oxyanion that forms during the nucleophilic attack by the catalytic serine during substrate cleavage.</text>
</comment>
<evidence type="ECO:0000256" key="1">
    <source>
        <dbReference type="ARBA" id="ARBA00010240"/>
    </source>
</evidence>
<reference evidence="10" key="2">
    <citation type="submission" date="2023-06" db="EMBL/GenBank/DDBJ databases">
        <authorList>
            <person name="Swenson N.G."/>
            <person name="Wegrzyn J.L."/>
            <person name="Mcevoy S.L."/>
        </authorList>
    </citation>
    <scope>NUCLEOTIDE SEQUENCE</scope>
    <source>
        <strain evidence="10">NS2018</strain>
        <tissue evidence="10">Leaf</tissue>
    </source>
</reference>
<reference evidence="10" key="1">
    <citation type="journal article" date="2022" name="Plant J.">
        <title>Strategies of tolerance reflected in two North American maple genomes.</title>
        <authorList>
            <person name="McEvoy S.L."/>
            <person name="Sezen U.U."/>
            <person name="Trouern-Trend A."/>
            <person name="McMahon S.M."/>
            <person name="Schaberg P.G."/>
            <person name="Yang J."/>
            <person name="Wegrzyn J.L."/>
            <person name="Swenson N.G."/>
        </authorList>
    </citation>
    <scope>NUCLEOTIDE SEQUENCE</scope>
    <source>
        <strain evidence="10">NS2018</strain>
    </source>
</reference>